<accession>A0AAN9LVW2</accession>
<dbReference type="InterPro" id="IPR015712">
    <property type="entry name" value="DNA-dir_RNA_pol_su2"/>
</dbReference>
<dbReference type="CDD" id="cd00653">
    <property type="entry name" value="RNA_pol_B_RPB2"/>
    <property type="match status" value="1"/>
</dbReference>
<evidence type="ECO:0000256" key="9">
    <source>
        <dbReference type="ARBA" id="ARBA00023163"/>
    </source>
</evidence>
<dbReference type="Gene3D" id="2.40.270.10">
    <property type="entry name" value="DNA-directed RNA polymerase, subunit 2, domain 6"/>
    <property type="match status" value="1"/>
</dbReference>
<comment type="function">
    <text evidence="12">Essential for the completion of the three rounds of mitosis in female megaspores required for the development of mature gametophytes.</text>
</comment>
<evidence type="ECO:0000256" key="5">
    <source>
        <dbReference type="ARBA" id="ARBA00022695"/>
    </source>
</evidence>
<dbReference type="InterPro" id="IPR007644">
    <property type="entry name" value="RNA_pol_bsu_protrusion"/>
</dbReference>
<evidence type="ECO:0000313" key="22">
    <source>
        <dbReference type="Proteomes" id="UP001374584"/>
    </source>
</evidence>
<dbReference type="AlphaFoldDB" id="A0AAN9LVW2"/>
<evidence type="ECO:0000259" key="15">
    <source>
        <dbReference type="Pfam" id="PF00562"/>
    </source>
</evidence>
<dbReference type="EMBL" id="JAYMYR010000009">
    <property type="protein sequence ID" value="KAK7343079.1"/>
    <property type="molecule type" value="Genomic_DNA"/>
</dbReference>
<dbReference type="Gene3D" id="2.40.50.150">
    <property type="match status" value="1"/>
</dbReference>
<feature type="domain" description="RNA polymerase Rpb2" evidence="17">
    <location>
        <begin position="229"/>
        <end position="401"/>
    </location>
</feature>
<dbReference type="InterPro" id="IPR007120">
    <property type="entry name" value="DNA-dir_RNAP_su2_dom"/>
</dbReference>
<keyword evidence="6" id="KW-0479">Metal-binding</keyword>
<evidence type="ECO:0000259" key="16">
    <source>
        <dbReference type="Pfam" id="PF04560"/>
    </source>
</evidence>
<dbReference type="InterPro" id="IPR007642">
    <property type="entry name" value="RNA_pol_Rpb2_2"/>
</dbReference>
<feature type="domain" description="RNA polymerase Rpb2" evidence="16">
    <location>
        <begin position="1094"/>
        <end position="1207"/>
    </location>
</feature>
<evidence type="ECO:0000256" key="12">
    <source>
        <dbReference type="ARBA" id="ARBA00058576"/>
    </source>
</evidence>
<comment type="similarity">
    <text evidence="2 13">Belongs to the RNA polymerase beta chain family.</text>
</comment>
<dbReference type="PANTHER" id="PTHR20856">
    <property type="entry name" value="DNA-DIRECTED RNA POLYMERASE I SUBUNIT 2"/>
    <property type="match status" value="1"/>
</dbReference>
<dbReference type="EC" id="2.7.7.6" evidence="14"/>
<dbReference type="GO" id="GO:0003677">
    <property type="term" value="F:DNA binding"/>
    <property type="evidence" value="ECO:0007669"/>
    <property type="project" value="InterPro"/>
</dbReference>
<keyword evidence="3 14" id="KW-0240">DNA-directed RNA polymerase</keyword>
<evidence type="ECO:0000256" key="8">
    <source>
        <dbReference type="ARBA" id="ARBA00022833"/>
    </source>
</evidence>
<dbReference type="GO" id="GO:0005634">
    <property type="term" value="C:nucleus"/>
    <property type="evidence" value="ECO:0007669"/>
    <property type="project" value="UniProtKB-SubCell"/>
</dbReference>
<evidence type="ECO:0000259" key="17">
    <source>
        <dbReference type="Pfam" id="PF04561"/>
    </source>
</evidence>
<evidence type="ECO:0000256" key="11">
    <source>
        <dbReference type="ARBA" id="ARBA00048552"/>
    </source>
</evidence>
<evidence type="ECO:0000259" key="18">
    <source>
        <dbReference type="Pfam" id="PF04563"/>
    </source>
</evidence>
<dbReference type="InterPro" id="IPR009674">
    <property type="entry name" value="Rpa2_dom_4"/>
</dbReference>
<dbReference type="Pfam" id="PF00562">
    <property type="entry name" value="RNA_pol_Rpb2_6"/>
    <property type="match status" value="1"/>
</dbReference>
<comment type="function">
    <text evidence="14">DNA-dependent RNA polymerase catalyzes the transcription of DNA into RNA using the four ribonucleoside triphosphates as substrates.</text>
</comment>
<dbReference type="SUPFAM" id="SSF64484">
    <property type="entry name" value="beta and beta-prime subunits of DNA dependent RNA-polymerase"/>
    <property type="match status" value="1"/>
</dbReference>
<evidence type="ECO:0000256" key="3">
    <source>
        <dbReference type="ARBA" id="ARBA00022478"/>
    </source>
</evidence>
<keyword evidence="7" id="KW-0863">Zinc-finger</keyword>
<organism evidence="21 22">
    <name type="scientific">Phaseolus coccineus</name>
    <name type="common">Scarlet runner bean</name>
    <name type="synonym">Phaseolus multiflorus</name>
    <dbReference type="NCBI Taxonomy" id="3886"/>
    <lineage>
        <taxon>Eukaryota</taxon>
        <taxon>Viridiplantae</taxon>
        <taxon>Streptophyta</taxon>
        <taxon>Embryophyta</taxon>
        <taxon>Tracheophyta</taxon>
        <taxon>Spermatophyta</taxon>
        <taxon>Magnoliopsida</taxon>
        <taxon>eudicotyledons</taxon>
        <taxon>Gunneridae</taxon>
        <taxon>Pentapetalae</taxon>
        <taxon>rosids</taxon>
        <taxon>fabids</taxon>
        <taxon>Fabales</taxon>
        <taxon>Fabaceae</taxon>
        <taxon>Papilionoideae</taxon>
        <taxon>50 kb inversion clade</taxon>
        <taxon>NPAAA clade</taxon>
        <taxon>indigoferoid/millettioid clade</taxon>
        <taxon>Phaseoleae</taxon>
        <taxon>Phaseolus</taxon>
    </lineage>
</organism>
<feature type="domain" description="RNA polymerase beta subunit protrusion" evidence="18">
    <location>
        <begin position="118"/>
        <end position="447"/>
    </location>
</feature>
<evidence type="ECO:0000256" key="4">
    <source>
        <dbReference type="ARBA" id="ARBA00022679"/>
    </source>
</evidence>
<keyword evidence="9 14" id="KW-0804">Transcription</keyword>
<keyword evidence="10" id="KW-0539">Nucleus</keyword>
<dbReference type="GO" id="GO:0009561">
    <property type="term" value="P:megagametogenesis"/>
    <property type="evidence" value="ECO:0007669"/>
    <property type="project" value="UniProtKB-ARBA"/>
</dbReference>
<gene>
    <name evidence="21" type="ORF">VNO80_26042</name>
</gene>
<feature type="domain" description="DNA-directed RNA polymerase subunit 2 hybrid-binding" evidence="15">
    <location>
        <begin position="721"/>
        <end position="1092"/>
    </location>
</feature>
<keyword evidence="8" id="KW-0862">Zinc</keyword>
<dbReference type="InterPro" id="IPR007641">
    <property type="entry name" value="RNA_pol_Rpb2_7"/>
</dbReference>
<evidence type="ECO:0000313" key="21">
    <source>
        <dbReference type="EMBL" id="KAK7343079.1"/>
    </source>
</evidence>
<evidence type="ECO:0000256" key="6">
    <source>
        <dbReference type="ARBA" id="ARBA00022723"/>
    </source>
</evidence>
<dbReference type="GO" id="GO:0006351">
    <property type="term" value="P:DNA-templated transcription"/>
    <property type="evidence" value="ECO:0007669"/>
    <property type="project" value="InterPro"/>
</dbReference>
<protein>
    <recommendedName>
        <fullName evidence="14">DNA-directed RNA polymerase subunit beta</fullName>
        <ecNumber evidence="14">2.7.7.6</ecNumber>
    </recommendedName>
</protein>
<dbReference type="Pfam" id="PF04563">
    <property type="entry name" value="RNA_pol_Rpb2_1"/>
    <property type="match status" value="1"/>
</dbReference>
<dbReference type="GO" id="GO:0000428">
    <property type="term" value="C:DNA-directed RNA polymerase complex"/>
    <property type="evidence" value="ECO:0007669"/>
    <property type="project" value="UniProtKB-KW"/>
</dbReference>
<dbReference type="GO" id="GO:0008270">
    <property type="term" value="F:zinc ion binding"/>
    <property type="evidence" value="ECO:0007669"/>
    <property type="project" value="UniProtKB-KW"/>
</dbReference>
<keyword evidence="22" id="KW-1185">Reference proteome</keyword>
<dbReference type="Gene3D" id="3.90.1800.10">
    <property type="entry name" value="RNA polymerase alpha subunit dimerisation domain"/>
    <property type="match status" value="1"/>
</dbReference>
<evidence type="ECO:0000256" key="2">
    <source>
        <dbReference type="ARBA" id="ARBA00006835"/>
    </source>
</evidence>
<dbReference type="GO" id="GO:0003899">
    <property type="term" value="F:DNA-directed RNA polymerase activity"/>
    <property type="evidence" value="ECO:0007669"/>
    <property type="project" value="UniProtKB-EC"/>
</dbReference>
<dbReference type="InterPro" id="IPR037034">
    <property type="entry name" value="RNA_pol_Rpb2_2_sf"/>
</dbReference>
<evidence type="ECO:0000256" key="10">
    <source>
        <dbReference type="ARBA" id="ARBA00023242"/>
    </source>
</evidence>
<feature type="domain" description="DNA-directed RNA polymerase I subunit RPA2" evidence="20">
    <location>
        <begin position="606"/>
        <end position="663"/>
    </location>
</feature>
<dbReference type="Gene3D" id="3.90.1100.10">
    <property type="match status" value="2"/>
</dbReference>
<comment type="caution">
    <text evidence="21">The sequence shown here is derived from an EMBL/GenBank/DDBJ whole genome shotgun (WGS) entry which is preliminary data.</text>
</comment>
<dbReference type="FunFam" id="2.40.270.10:FF:000011">
    <property type="entry name" value="DNA-directed RNA polymerase subunit beta"/>
    <property type="match status" value="1"/>
</dbReference>
<dbReference type="Pfam" id="PF04561">
    <property type="entry name" value="RNA_pol_Rpb2_2"/>
    <property type="match status" value="1"/>
</dbReference>
<dbReference type="FunFam" id="3.90.1800.10:FF:000004">
    <property type="entry name" value="DNA-directed RNA polymerase subunit beta"/>
    <property type="match status" value="1"/>
</dbReference>
<dbReference type="InterPro" id="IPR014724">
    <property type="entry name" value="RNA_pol_RPB2_OB-fold"/>
</dbReference>
<keyword evidence="4 14" id="KW-0808">Transferase</keyword>
<sequence length="1216" mass="136378">MVAKPGSVPDFEALRELFKHHIESFDHMVKAGLETTLRHIKPIEVLDDFTVHIGFYWVEGCEFTWIHIDDDGIGVCSLNFVLTLVGKSGAVSTTEGANFEDDAGGFTSFVMVFYFFCEQCRQAKISYAGKITIDVCFQYNDGPVIRETFNFGQFPIMLQSKLCNLRGADPKKLVSCKEEASEMGGYFILNGLERVIRLLILPKRNYPMSMVRNSFSDRREGYTDKAVVIRCVRADQSSLSIRLYYLRNGSARLGFWLRGREYLLPVGIVLKALIDTTDREIYVNLTSCYNEKYAKGKGAVGTQLVGERAKIILDELRDLSLFTRRQCLEYIGEHFQPIMPEFMKDSYAIVADAVLKDCILVHLDNDFDKFNLLIFMLQKLFSLIDQTSVPDNPDSLQNHEVLLPGHLITLYMKEKLEDWLQKGKRLLMDEIHKKSKKFDFSDILQVKKMMDKNSAKLVSSAVENLLKTGRLVTQTGLDLQQRAGYTVQAERLNFLRFMSHFRAVHRGASFAGLRTTTVRKLLPESWGFLCPVHTPDGEPCGLLNHMTRTCRITSYFDSQGNIKDYFKIQKSIRDILMEVGMTSSLPKIFLPGPPEALTVLLDGCVVGCIASSEVEKVVAYIRELKVSSASVIPGDMEVGYVPLSMGGAYPGLYLFTSPSRFVRPVKNISIPSNGSENIELIGPFEQVFMEIRCLDGGDGGRKSSFPATHEEIHPTEMLSVVANLTPWSDHNQSPRNMYQCQMAKQTMAFSSQTIQHRADQKLYHLQTPQTPIVRTSTYTKYNIDEFPTGTNAIVAVLAYTGYDMEDAMILNKSSVERGMFHGQIYQTETIDLTEQRGKSDSSSRIFRKSNVEKLGCPSIDSDGLPYVGQMIRPDEPYCSIYNEVTSSTQTYKRKGSEAVYVDYVAVDVKNKKHLQKVNIRFRHPRNPVIGDKFSSRHGQKGVCSQLWPDVDMPFSGNTGMRPDLIINPHAFPSRMTIAMLLESVAAKGGSLRGEFVDATPFRSSAKKDGEGSDSKSGSLVDDLGVLLKEKGFNYHGLEVLYSGVYGTELTCEIFIGPVYYQRLRHMVSDKFQVRSTGTIDQVTRQPIKGRKRGGGIRFGEMERDSLLAHGAAYLLHDRLHTCSDYHIADVCSLCGSMLATTFIQPQKRPVRQIGGLPPGRLPPGRAAKKVSCHACQTSKGMETVAMPYVFRYLAAELAAMNIKMTLKLNDGAEVGA</sequence>
<evidence type="ECO:0000256" key="13">
    <source>
        <dbReference type="RuleBase" id="RU000434"/>
    </source>
</evidence>
<dbReference type="InterPro" id="IPR007645">
    <property type="entry name" value="RNA_pol_Rpb2_3"/>
</dbReference>
<reference evidence="21 22" key="1">
    <citation type="submission" date="2024-01" db="EMBL/GenBank/DDBJ databases">
        <title>The genomes of 5 underutilized Papilionoideae crops provide insights into root nodulation and disease resistanc.</title>
        <authorList>
            <person name="Jiang F."/>
        </authorList>
    </citation>
    <scope>NUCLEOTIDE SEQUENCE [LARGE SCALE GENOMIC DNA]</scope>
    <source>
        <strain evidence="21">JINMINGXINNONG_FW02</strain>
        <tissue evidence="21">Leaves</tissue>
    </source>
</reference>
<comment type="catalytic activity">
    <reaction evidence="11 14">
        <text>RNA(n) + a ribonucleoside 5'-triphosphate = RNA(n+1) + diphosphate</text>
        <dbReference type="Rhea" id="RHEA:21248"/>
        <dbReference type="Rhea" id="RHEA-COMP:14527"/>
        <dbReference type="Rhea" id="RHEA-COMP:17342"/>
        <dbReference type="ChEBI" id="CHEBI:33019"/>
        <dbReference type="ChEBI" id="CHEBI:61557"/>
        <dbReference type="ChEBI" id="CHEBI:140395"/>
        <dbReference type="EC" id="2.7.7.6"/>
    </reaction>
</comment>
<feature type="domain" description="RNA polymerase Rpb2" evidence="19">
    <location>
        <begin position="489"/>
        <end position="552"/>
    </location>
</feature>
<dbReference type="Pfam" id="PF04560">
    <property type="entry name" value="RNA_pol_Rpb2_7"/>
    <property type="match status" value="1"/>
</dbReference>
<name>A0AAN9LVW2_PHACN</name>
<evidence type="ECO:0000256" key="7">
    <source>
        <dbReference type="ARBA" id="ARBA00022771"/>
    </source>
</evidence>
<dbReference type="PROSITE" id="PS01166">
    <property type="entry name" value="RNA_POL_BETA"/>
    <property type="match status" value="1"/>
</dbReference>
<dbReference type="Proteomes" id="UP001374584">
    <property type="component" value="Unassembled WGS sequence"/>
</dbReference>
<evidence type="ECO:0000256" key="14">
    <source>
        <dbReference type="RuleBase" id="RU363031"/>
    </source>
</evidence>
<dbReference type="FunFam" id="3.90.1100.10:FF:000028">
    <property type="entry name" value="DNA-directed RNA polymerase subunit beta"/>
    <property type="match status" value="1"/>
</dbReference>
<dbReference type="FunFam" id="3.90.1110.10:FF:000007">
    <property type="entry name" value="DNA-directed RNA polymerase subunit beta"/>
    <property type="match status" value="1"/>
</dbReference>
<evidence type="ECO:0000256" key="1">
    <source>
        <dbReference type="ARBA" id="ARBA00004123"/>
    </source>
</evidence>
<dbReference type="FunFam" id="2.40.270.10:FF:000006">
    <property type="entry name" value="DNA-directed RNA polymerase subunit beta"/>
    <property type="match status" value="1"/>
</dbReference>
<keyword evidence="5 14" id="KW-0548">Nucleotidyltransferase</keyword>
<evidence type="ECO:0000259" key="19">
    <source>
        <dbReference type="Pfam" id="PF04565"/>
    </source>
</evidence>
<dbReference type="Pfam" id="PF06883">
    <property type="entry name" value="RNA_pol_Rpa2_4"/>
    <property type="match status" value="1"/>
</dbReference>
<dbReference type="InterPro" id="IPR037033">
    <property type="entry name" value="DNA-dir_RNAP_su2_hyb_sf"/>
</dbReference>
<evidence type="ECO:0000259" key="20">
    <source>
        <dbReference type="Pfam" id="PF06883"/>
    </source>
</evidence>
<dbReference type="Gene3D" id="3.90.1110.10">
    <property type="entry name" value="RNA polymerase Rpb2, domain 2"/>
    <property type="match status" value="1"/>
</dbReference>
<dbReference type="Pfam" id="PF04565">
    <property type="entry name" value="RNA_pol_Rpb2_3"/>
    <property type="match status" value="1"/>
</dbReference>
<proteinExistence type="inferred from homology"/>
<dbReference type="InterPro" id="IPR007121">
    <property type="entry name" value="RNA_pol_bsu_CS"/>
</dbReference>
<dbReference type="GO" id="GO:0032549">
    <property type="term" value="F:ribonucleoside binding"/>
    <property type="evidence" value="ECO:0007669"/>
    <property type="project" value="InterPro"/>
</dbReference>
<comment type="subcellular location">
    <subcellularLocation>
        <location evidence="1">Nucleus</location>
    </subcellularLocation>
</comment>